<accession>A0A9R0IE93</accession>
<dbReference type="GeneID" id="110787150"/>
<dbReference type="Gene3D" id="3.30.43.10">
    <property type="entry name" value="Uridine Diphospho-n-acetylenolpyruvylglucosamine Reductase, domain 2"/>
    <property type="match status" value="1"/>
</dbReference>
<evidence type="ECO:0000313" key="5">
    <source>
        <dbReference type="RefSeq" id="XP_021847413.2"/>
    </source>
</evidence>
<evidence type="ECO:0000256" key="2">
    <source>
        <dbReference type="SAM" id="SignalP"/>
    </source>
</evidence>
<organism evidence="4 5">
    <name type="scientific">Spinacia oleracea</name>
    <name type="common">Spinach</name>
    <dbReference type="NCBI Taxonomy" id="3562"/>
    <lineage>
        <taxon>Eukaryota</taxon>
        <taxon>Viridiplantae</taxon>
        <taxon>Streptophyta</taxon>
        <taxon>Embryophyta</taxon>
        <taxon>Tracheophyta</taxon>
        <taxon>Spermatophyta</taxon>
        <taxon>Magnoliopsida</taxon>
        <taxon>eudicotyledons</taxon>
        <taxon>Gunneridae</taxon>
        <taxon>Pentapetalae</taxon>
        <taxon>Caryophyllales</taxon>
        <taxon>Chenopodiaceae</taxon>
        <taxon>Chenopodioideae</taxon>
        <taxon>Anserineae</taxon>
        <taxon>Spinacia</taxon>
    </lineage>
</organism>
<dbReference type="GO" id="GO:0071949">
    <property type="term" value="F:FAD binding"/>
    <property type="evidence" value="ECO:0007669"/>
    <property type="project" value="InterPro"/>
</dbReference>
<dbReference type="PROSITE" id="PS51387">
    <property type="entry name" value="FAD_PCMH"/>
    <property type="match status" value="1"/>
</dbReference>
<dbReference type="Proteomes" id="UP000813463">
    <property type="component" value="Chromosome 1"/>
</dbReference>
<proteinExistence type="predicted"/>
<reference evidence="4" key="1">
    <citation type="journal article" date="2021" name="Nat. Commun.">
        <title>Genomic analyses provide insights into spinach domestication and the genetic basis of agronomic traits.</title>
        <authorList>
            <person name="Cai X."/>
            <person name="Sun X."/>
            <person name="Xu C."/>
            <person name="Sun H."/>
            <person name="Wang X."/>
            <person name="Ge C."/>
            <person name="Zhang Z."/>
            <person name="Wang Q."/>
            <person name="Fei Z."/>
            <person name="Jiao C."/>
            <person name="Wang Q."/>
        </authorList>
    </citation>
    <scope>NUCLEOTIDE SEQUENCE [LARGE SCALE GENOMIC DNA]</scope>
    <source>
        <strain evidence="4">cv. Varoflay</strain>
    </source>
</reference>
<feature type="domain" description="FAD-binding PCMH-type" evidence="3">
    <location>
        <begin position="82"/>
        <end position="256"/>
    </location>
</feature>
<dbReference type="SUPFAM" id="SSF56176">
    <property type="entry name" value="FAD-binding/transporter-associated domain-like"/>
    <property type="match status" value="1"/>
</dbReference>
<dbReference type="Pfam" id="PF01565">
    <property type="entry name" value="FAD_binding_4"/>
    <property type="match status" value="1"/>
</dbReference>
<dbReference type="InterPro" id="IPR006094">
    <property type="entry name" value="Oxid_FAD_bind_N"/>
</dbReference>
<keyword evidence="4" id="KW-1185">Reference proteome</keyword>
<evidence type="ECO:0000259" key="3">
    <source>
        <dbReference type="PROSITE" id="PS51387"/>
    </source>
</evidence>
<name>A0A9R0IE93_SPIOL</name>
<feature type="signal peptide" evidence="2">
    <location>
        <begin position="1"/>
        <end position="29"/>
    </location>
</feature>
<dbReference type="InterPro" id="IPR016167">
    <property type="entry name" value="FAD-bd_PCMH_sub1"/>
</dbReference>
<gene>
    <name evidence="5" type="primary">LOC110787150</name>
</gene>
<feature type="chain" id="PRO_5046295467" evidence="2">
    <location>
        <begin position="30"/>
        <end position="491"/>
    </location>
</feature>
<dbReference type="RefSeq" id="XP_021847413.2">
    <property type="nucleotide sequence ID" value="XM_021991721.2"/>
</dbReference>
<dbReference type="Gene3D" id="3.30.465.10">
    <property type="match status" value="1"/>
</dbReference>
<dbReference type="InterPro" id="IPR016166">
    <property type="entry name" value="FAD-bd_PCMH"/>
</dbReference>
<protein>
    <submittedName>
        <fullName evidence="5">Berberine bridge enzyme-like 14</fullName>
    </submittedName>
</protein>
<dbReference type="PANTHER" id="PTHR32448">
    <property type="entry name" value="OS08G0158400 PROTEIN"/>
    <property type="match status" value="1"/>
</dbReference>
<comment type="cofactor">
    <cofactor evidence="1">
        <name>FAD</name>
        <dbReference type="ChEBI" id="CHEBI:57692"/>
    </cofactor>
</comment>
<dbReference type="KEGG" id="soe:110787150"/>
<dbReference type="InterPro" id="IPR016169">
    <property type="entry name" value="FAD-bd_PCMH_sub2"/>
</dbReference>
<dbReference type="InterPro" id="IPR036318">
    <property type="entry name" value="FAD-bd_PCMH-like_sf"/>
</dbReference>
<dbReference type="GO" id="GO:0016491">
    <property type="term" value="F:oxidoreductase activity"/>
    <property type="evidence" value="ECO:0007669"/>
    <property type="project" value="InterPro"/>
</dbReference>
<evidence type="ECO:0000256" key="1">
    <source>
        <dbReference type="ARBA" id="ARBA00001974"/>
    </source>
</evidence>
<dbReference type="Gene3D" id="3.40.462.20">
    <property type="match status" value="1"/>
</dbReference>
<sequence>MKALYSYSIASNIILLSFLIIIFASHVKASSSSSIDNFLECLPSYSNSSSFPISNSVYTRNNPSFLNVLQSYIRDSRFNTSSTPKPLAIVAALDVTHIQATVTCAKSNGLQIRIRSGGHDYEGFSYVANVPFIVLDMFNLRSIDIDIASETAWVQAGATIGELYYKIGKKSKIHGFPAGACFTLGIGGHFSGGGYGNMLRKYGLSIDNIIDAQVVDANGRILNRKSMGEDLFWAIRGGGGASFCVILSWKIKLVRVPRIVTRFDVPRTLEQGVTDIVLEWQQVSSIIDRNLFIRMQPMVYKYKQGGNSNKTIRVSFSGLYLGRAKSLVSLINKRFPLLKLQRHDVIEMSWVESTVSFFIGNGKPLEVLLQRTPSPPRLYGKHKSDFVKTPIPRSGLEKIWEKMIELETVFLQWNPYGGRMSEIQENSTAFPHREGNIFKMQYLTTWEDDSDEVMSRNLKGIRDLHAMFTPYVSRNPREAYLNYRDIDIGSN</sequence>
<evidence type="ECO:0000313" key="4">
    <source>
        <dbReference type="Proteomes" id="UP000813463"/>
    </source>
</evidence>
<keyword evidence="2" id="KW-0732">Signal</keyword>
<dbReference type="AlphaFoldDB" id="A0A9R0IE93"/>
<reference evidence="5" key="2">
    <citation type="submission" date="2025-08" db="UniProtKB">
        <authorList>
            <consortium name="RefSeq"/>
        </authorList>
    </citation>
    <scope>IDENTIFICATION</scope>
    <source>
        <tissue evidence="5">Leaf</tissue>
    </source>
</reference>